<evidence type="ECO:0000256" key="1">
    <source>
        <dbReference type="SAM" id="MobiDB-lite"/>
    </source>
</evidence>
<dbReference type="EMBL" id="JAPUBN010000015">
    <property type="protein sequence ID" value="MCZ2722065.1"/>
    <property type="molecule type" value="Genomic_DNA"/>
</dbReference>
<organism evidence="2 3">
    <name type="scientific">Marinomonas phaeophyticola</name>
    <dbReference type="NCBI Taxonomy" id="3004091"/>
    <lineage>
        <taxon>Bacteria</taxon>
        <taxon>Pseudomonadati</taxon>
        <taxon>Pseudomonadota</taxon>
        <taxon>Gammaproteobacteria</taxon>
        <taxon>Oceanospirillales</taxon>
        <taxon>Oceanospirillaceae</taxon>
        <taxon>Marinomonas</taxon>
    </lineage>
</organism>
<name>A0ABT4JUI8_9GAMM</name>
<accession>A0ABT4JUI8</accession>
<feature type="compositionally biased region" description="Basic and acidic residues" evidence="1">
    <location>
        <begin position="134"/>
        <end position="144"/>
    </location>
</feature>
<dbReference type="RefSeq" id="WP_269125380.1">
    <property type="nucleotide sequence ID" value="NZ_JAPUBN010000015.1"/>
</dbReference>
<keyword evidence="3" id="KW-1185">Reference proteome</keyword>
<sequence>MEAGLLAAADRANLTSSIKPSTTPILSSGSEKQNAAVTSPDSVEVTLSDAGRQLSIESQQRNSIQAAPENQPADSRLVKSEEQANTQPSSVGEQSTVLSPTETTEQRLSSTAPPISDNITSNTENVVRPQEQSAEVRPHEENHVAVEPVKSNQNASVVTQYNVAPDSIIGQSISIQA</sequence>
<evidence type="ECO:0000313" key="2">
    <source>
        <dbReference type="EMBL" id="MCZ2722065.1"/>
    </source>
</evidence>
<evidence type="ECO:0000313" key="3">
    <source>
        <dbReference type="Proteomes" id="UP001149719"/>
    </source>
</evidence>
<protein>
    <submittedName>
        <fullName evidence="2">Uncharacterized protein</fullName>
    </submittedName>
</protein>
<proteinExistence type="predicted"/>
<gene>
    <name evidence="2" type="ORF">O1D97_10465</name>
</gene>
<dbReference type="Proteomes" id="UP001149719">
    <property type="component" value="Unassembled WGS sequence"/>
</dbReference>
<reference evidence="2" key="1">
    <citation type="submission" date="2022-12" db="EMBL/GenBank/DDBJ databases">
        <title>Marinomonas 15G1-11 sp. nov, isolated from marine algae.</title>
        <authorList>
            <person name="Butt M."/>
            <person name="Choi D.G."/>
            <person name="Kim J.M."/>
            <person name="Lee J.K."/>
            <person name="Baek J.H."/>
            <person name="Jeon C.O."/>
        </authorList>
    </citation>
    <scope>NUCLEOTIDE SEQUENCE</scope>
    <source>
        <strain evidence="2">15G1-11</strain>
    </source>
</reference>
<feature type="compositionally biased region" description="Polar residues" evidence="1">
    <location>
        <begin position="13"/>
        <end position="41"/>
    </location>
</feature>
<comment type="caution">
    <text evidence="2">The sequence shown here is derived from an EMBL/GenBank/DDBJ whole genome shotgun (WGS) entry which is preliminary data.</text>
</comment>
<feature type="region of interest" description="Disordered" evidence="1">
    <location>
        <begin position="1"/>
        <end position="44"/>
    </location>
</feature>
<feature type="compositionally biased region" description="Polar residues" evidence="1">
    <location>
        <begin position="83"/>
        <end position="133"/>
    </location>
</feature>
<feature type="region of interest" description="Disordered" evidence="1">
    <location>
        <begin position="57"/>
        <end position="151"/>
    </location>
</feature>